<dbReference type="AlphaFoldDB" id="A0A7L7LAF8"/>
<evidence type="ECO:0000313" key="2">
    <source>
        <dbReference type="Proteomes" id="UP000514509"/>
    </source>
</evidence>
<reference evidence="1 2" key="2">
    <citation type="submission" date="2020-08" db="EMBL/GenBank/DDBJ databases">
        <title>Adhaeribacter dokdonensis sp. nov., isolated from the rhizosphere of Elymus tsukushiensis, a plant native to the Dokdo Islands, Republic of Korea.</title>
        <authorList>
            <person name="Ghim S.Y."/>
        </authorList>
    </citation>
    <scope>NUCLEOTIDE SEQUENCE [LARGE SCALE GENOMIC DNA]</scope>
    <source>
        <strain evidence="1 2">KUDC8001</strain>
    </source>
</reference>
<accession>A0A7L7LAF8</accession>
<dbReference type="Proteomes" id="UP000514509">
    <property type="component" value="Chromosome"/>
</dbReference>
<gene>
    <name evidence="1" type="ORF">HUW48_18120</name>
</gene>
<dbReference type="InterPro" id="IPR024078">
    <property type="entry name" value="LmbE-like_dom_sf"/>
</dbReference>
<dbReference type="InterPro" id="IPR029062">
    <property type="entry name" value="Class_I_gatase-like"/>
</dbReference>
<name>A0A7L7LAF8_9BACT</name>
<keyword evidence="2" id="KW-1185">Reference proteome</keyword>
<protein>
    <submittedName>
        <fullName evidence="1">PIG-L family deacetylase</fullName>
    </submittedName>
</protein>
<dbReference type="EMBL" id="CP055153">
    <property type="protein sequence ID" value="QMU29821.1"/>
    <property type="molecule type" value="Genomic_DNA"/>
</dbReference>
<dbReference type="Gene3D" id="3.40.50.10320">
    <property type="entry name" value="LmbE-like"/>
    <property type="match status" value="1"/>
</dbReference>
<dbReference type="SUPFAM" id="SSF52317">
    <property type="entry name" value="Class I glutamine amidotransferase-like"/>
    <property type="match status" value="1"/>
</dbReference>
<dbReference type="SUPFAM" id="SSF102588">
    <property type="entry name" value="LmbE-like"/>
    <property type="match status" value="1"/>
</dbReference>
<sequence>MLNRFSLRYIGTGFLFYLLTILAQAQAPAQYTGSDIQRAISKLNVLGTALYVAAHPDDENTRLIGWLSNEKLLNTGYLSLTRGDGGQNLIGPEIREQLGVIRTQELLQARRIDGGKQFFSRANDFGFSKDWQETVRIWDKEQVLADMVWTIRKFKPDVLITRFSPKPGGTHGHHTTSAILAVEAFTAAGDKNRFPEQLKTVEVWQPKRILWNTSTFFFGQGQKFDETGKVIVDVGGYNALLGKSYGELAAESRSMHKSQGFGSSGSRGTAKEYFENLNGDKATSDLFEGVDTSWKRVKNSDKVSKLLSKVTTGFNPAKPAAIIPDLLTLRLALQALPGSYYRDLKLTELDTIIKACLGLYLEAVAAEPTSTPGTAMQLTIEGINRSEIPVQWQKISFLPVNQDSTLQAALPNNQSLLIKRKLIVPVNTPYSQPYWLQKPGTTGMFTVEDRNLIGRPENAPAASVVCDLLINKQPFSFTIPVVYKRTDPVAGEVYRPFEITPPVFVSMREKVFVFADDQPKPITVRVKAGQANVAGDATLTVPEGWRVEPQRIPFQLTQKGEEASYTFTVYPSKNQSDGELKATAIVNSKVYQQSLITINYPHIPTQTLLPIASARATKLDLKIKGQQIAYLMGAGDEVAASLAQIGYQITMLDDKDINAKDLAKFDAVVVGVRAYNTHDQLRFLQAQLMDYVKNGGTLVVQYNVNNGLVTKQLGPYPLNISRDRITDETAPIQFLHPEHPVLNSPNKITPKDFEGWVQERGLYFPDSWDKNYEAILAAQDPGEPAQNGGLLVAKYGKGYYVYTGYAWFRQLPAGVPGAYRIFSNLLALGKK</sequence>
<proteinExistence type="predicted"/>
<dbReference type="KEGG" id="add:HUW48_18120"/>
<organism evidence="1 2">
    <name type="scientific">Adhaeribacter radiodurans</name>
    <dbReference type="NCBI Taxonomy" id="2745197"/>
    <lineage>
        <taxon>Bacteria</taxon>
        <taxon>Pseudomonadati</taxon>
        <taxon>Bacteroidota</taxon>
        <taxon>Cytophagia</taxon>
        <taxon>Cytophagales</taxon>
        <taxon>Hymenobacteraceae</taxon>
        <taxon>Adhaeribacter</taxon>
    </lineage>
</organism>
<dbReference type="Pfam" id="PF02585">
    <property type="entry name" value="PIG-L"/>
    <property type="match status" value="1"/>
</dbReference>
<dbReference type="InterPro" id="IPR003737">
    <property type="entry name" value="GlcNAc_PI_deacetylase-related"/>
</dbReference>
<evidence type="ECO:0000313" key="1">
    <source>
        <dbReference type="EMBL" id="QMU29821.1"/>
    </source>
</evidence>
<reference evidence="1 2" key="1">
    <citation type="submission" date="2020-06" db="EMBL/GenBank/DDBJ databases">
        <authorList>
            <person name="Hwang Y.J."/>
        </authorList>
    </citation>
    <scope>NUCLEOTIDE SEQUENCE [LARGE SCALE GENOMIC DNA]</scope>
    <source>
        <strain evidence="1 2">KUDC8001</strain>
    </source>
</reference>
<dbReference type="RefSeq" id="WP_182412281.1">
    <property type="nucleotide sequence ID" value="NZ_CP055153.1"/>
</dbReference>